<dbReference type="AlphaFoldDB" id="A0A1V1P6R2"/>
<dbReference type="GO" id="GO:0000917">
    <property type="term" value="P:division septum assembly"/>
    <property type="evidence" value="ECO:0007669"/>
    <property type="project" value="UniProtKB-KW"/>
</dbReference>
<dbReference type="HAMAP" id="MF_00267">
    <property type="entry name" value="MinC"/>
    <property type="match status" value="1"/>
</dbReference>
<dbReference type="InterPro" id="IPR005526">
    <property type="entry name" value="Septum_form_inhib_MinC_C"/>
</dbReference>
<dbReference type="GO" id="GO:0000902">
    <property type="term" value="P:cell morphogenesis"/>
    <property type="evidence" value="ECO:0007669"/>
    <property type="project" value="InterPro"/>
</dbReference>
<evidence type="ECO:0000256" key="6">
    <source>
        <dbReference type="HAMAP-Rule" id="MF_00267"/>
    </source>
</evidence>
<protein>
    <recommendedName>
        <fullName evidence="6">Probable septum site-determining protein MinC</fullName>
    </recommendedName>
</protein>
<evidence type="ECO:0000256" key="1">
    <source>
        <dbReference type="ARBA" id="ARBA00006291"/>
    </source>
</evidence>
<dbReference type="Gene3D" id="2.160.20.70">
    <property type="match status" value="1"/>
</dbReference>
<dbReference type="Proteomes" id="UP000189670">
    <property type="component" value="Unassembled WGS sequence"/>
</dbReference>
<evidence type="ECO:0000259" key="7">
    <source>
        <dbReference type="Pfam" id="PF03775"/>
    </source>
</evidence>
<reference evidence="9" key="1">
    <citation type="submission" date="2012-11" db="EMBL/GenBank/DDBJ databases">
        <authorList>
            <person name="Lucero-Rivera Y.E."/>
            <person name="Tovar-Ramirez D."/>
        </authorList>
    </citation>
    <scope>NUCLEOTIDE SEQUENCE [LARGE SCALE GENOMIC DNA]</scope>
    <source>
        <strain evidence="9">Araruama</strain>
    </source>
</reference>
<evidence type="ECO:0000256" key="2">
    <source>
        <dbReference type="ARBA" id="ARBA00022618"/>
    </source>
</evidence>
<dbReference type="InterPro" id="IPR016098">
    <property type="entry name" value="CAP/MinC_C"/>
</dbReference>
<evidence type="ECO:0000313" key="8">
    <source>
        <dbReference type="EMBL" id="ETR70521.1"/>
    </source>
</evidence>
<dbReference type="SUPFAM" id="SSF63848">
    <property type="entry name" value="Cell-division inhibitor MinC, C-terminal domain"/>
    <property type="match status" value="1"/>
</dbReference>
<evidence type="ECO:0000256" key="4">
    <source>
        <dbReference type="ARBA" id="ARBA00023306"/>
    </source>
</evidence>
<dbReference type="InterPro" id="IPR013033">
    <property type="entry name" value="MinC"/>
</dbReference>
<dbReference type="EMBL" id="ATBP01000411">
    <property type="protein sequence ID" value="ETR70521.1"/>
    <property type="molecule type" value="Genomic_DNA"/>
</dbReference>
<evidence type="ECO:0000256" key="3">
    <source>
        <dbReference type="ARBA" id="ARBA00023210"/>
    </source>
</evidence>
<keyword evidence="4 6" id="KW-0131">Cell cycle</keyword>
<evidence type="ECO:0000256" key="5">
    <source>
        <dbReference type="ARBA" id="ARBA00025606"/>
    </source>
</evidence>
<comment type="similarity">
    <text evidence="1 6">Belongs to the MinC family.</text>
</comment>
<comment type="function">
    <text evidence="5 6">Cell division inhibitor that blocks the formation of polar Z ring septums. Rapidly oscillates between the poles of the cell to destabilize FtsZ filaments that have formed before they mature into polar Z rings. Prevents FtsZ polymerization.</text>
</comment>
<keyword evidence="2 6" id="KW-0132">Cell division</keyword>
<comment type="subunit">
    <text evidence="6">Interacts with MinD and FtsZ.</text>
</comment>
<accession>A0A1V1P6R2</accession>
<organism evidence="8 9">
    <name type="scientific">Candidatus Magnetoglobus multicellularis str. Araruama</name>
    <dbReference type="NCBI Taxonomy" id="890399"/>
    <lineage>
        <taxon>Bacteria</taxon>
        <taxon>Pseudomonadati</taxon>
        <taxon>Thermodesulfobacteriota</taxon>
        <taxon>Desulfobacteria</taxon>
        <taxon>Desulfobacterales</taxon>
        <taxon>Desulfobacteraceae</taxon>
        <taxon>Candidatus Magnetoglobus</taxon>
    </lineage>
</organism>
<dbReference type="Pfam" id="PF03775">
    <property type="entry name" value="MinC_C"/>
    <property type="match status" value="1"/>
</dbReference>
<dbReference type="PANTHER" id="PTHR34108">
    <property type="entry name" value="SEPTUM SITE-DETERMINING PROTEIN MINC"/>
    <property type="match status" value="1"/>
</dbReference>
<sequence>MKEDKRPVRLKGVGDSLWVSIDPTQSLETLKNELITVFQRLGHLTIQSKVILDLEGEGNYDSLIVELRQFLKDKYNVASVLENDKKKQQKKTDKRKVASQDWDTNWKTKRSDVLMIAGRIRSGQRIKARRHLVVLGDVNPGGEAMAGGDIIVLGSLKGKAVAGQPDNHDAIILALDFKPTQVQIGMNVAVGIDTDAPQTAEFARVEGDAIVVEEYMQSNPFARLHWPQAR</sequence>
<feature type="domain" description="Septum formation inhibitor MinC C-terminal" evidence="7">
    <location>
        <begin position="116"/>
        <end position="213"/>
    </location>
</feature>
<proteinExistence type="inferred from homology"/>
<comment type="caution">
    <text evidence="8">The sequence shown here is derived from an EMBL/GenBank/DDBJ whole genome shotgun (WGS) entry which is preliminary data.</text>
</comment>
<dbReference type="InterPro" id="IPR036145">
    <property type="entry name" value="MinC_C_sf"/>
</dbReference>
<evidence type="ECO:0000313" key="9">
    <source>
        <dbReference type="Proteomes" id="UP000189670"/>
    </source>
</evidence>
<dbReference type="PANTHER" id="PTHR34108:SF1">
    <property type="entry name" value="SEPTUM SITE-DETERMINING PROTEIN MINC"/>
    <property type="match status" value="1"/>
</dbReference>
<dbReference type="GO" id="GO:1901891">
    <property type="term" value="P:regulation of cell septum assembly"/>
    <property type="evidence" value="ECO:0007669"/>
    <property type="project" value="InterPro"/>
</dbReference>
<keyword evidence="3 6" id="KW-0717">Septation</keyword>
<gene>
    <name evidence="6" type="primary">minC</name>
    <name evidence="8" type="ORF">OMM_03188</name>
</gene>
<name>A0A1V1P6R2_9BACT</name>